<evidence type="ECO:0000256" key="4">
    <source>
        <dbReference type="ARBA" id="ARBA00006825"/>
    </source>
</evidence>
<organism evidence="11">
    <name type="scientific">marine sediment metagenome</name>
    <dbReference type="NCBI Taxonomy" id="412755"/>
    <lineage>
        <taxon>unclassified sequences</taxon>
        <taxon>metagenomes</taxon>
        <taxon>ecological metagenomes</taxon>
    </lineage>
</organism>
<dbReference type="AlphaFoldDB" id="X1LWG3"/>
<comment type="caution">
    <text evidence="11">The sequence shown here is derived from an EMBL/GenBank/DDBJ whole genome shotgun (WGS) entry which is preliminary data.</text>
</comment>
<evidence type="ECO:0000256" key="2">
    <source>
        <dbReference type="ARBA" id="ARBA00001946"/>
    </source>
</evidence>
<dbReference type="Gene3D" id="1.10.1740.10">
    <property type="match status" value="1"/>
</dbReference>
<evidence type="ECO:0000256" key="7">
    <source>
        <dbReference type="ARBA" id="ARBA00023002"/>
    </source>
</evidence>
<comment type="cofactor">
    <cofactor evidence="1">
        <name>Mn(2+)</name>
        <dbReference type="ChEBI" id="CHEBI:29035"/>
    </cofactor>
</comment>
<evidence type="ECO:0000256" key="3">
    <source>
        <dbReference type="ARBA" id="ARBA00005094"/>
    </source>
</evidence>
<dbReference type="SUPFAM" id="SSF69055">
    <property type="entry name" value="1-deoxy-D-xylulose-5-phosphate reductoisomerase, C-terminal domain"/>
    <property type="match status" value="1"/>
</dbReference>
<proteinExistence type="inferred from homology"/>
<reference evidence="11" key="1">
    <citation type="journal article" date="2014" name="Front. Microbiol.">
        <title>High frequency of phylogenetically diverse reductive dehalogenase-homologous genes in deep subseafloor sedimentary metagenomes.</title>
        <authorList>
            <person name="Kawai M."/>
            <person name="Futagami T."/>
            <person name="Toyoda A."/>
            <person name="Takaki Y."/>
            <person name="Nishi S."/>
            <person name="Hori S."/>
            <person name="Arai W."/>
            <person name="Tsubouchi T."/>
            <person name="Morono Y."/>
            <person name="Uchiyama I."/>
            <person name="Ito T."/>
            <person name="Fujiyama A."/>
            <person name="Inagaki F."/>
            <person name="Takami H."/>
        </authorList>
    </citation>
    <scope>NUCLEOTIDE SEQUENCE</scope>
    <source>
        <strain evidence="11">Expedition CK06-06</strain>
    </source>
</reference>
<dbReference type="SUPFAM" id="SSF55347">
    <property type="entry name" value="Glyceraldehyde-3-phosphate dehydrogenase-like, C-terminal domain"/>
    <property type="match status" value="1"/>
</dbReference>
<dbReference type="GO" id="GO:0051484">
    <property type="term" value="P:isopentenyl diphosphate biosynthetic process, methylerythritol 4-phosphate pathway involved in terpenoid biosynthetic process"/>
    <property type="evidence" value="ECO:0007669"/>
    <property type="project" value="TreeGrafter"/>
</dbReference>
<gene>
    <name evidence="11" type="ORF">S06H3_21556</name>
</gene>
<accession>X1LWG3</accession>
<dbReference type="PANTHER" id="PTHR30525:SF0">
    <property type="entry name" value="1-DEOXY-D-XYLULOSE 5-PHOSPHATE REDUCTOISOMERASE, CHLOROPLASTIC"/>
    <property type="match status" value="1"/>
</dbReference>
<dbReference type="Pfam" id="PF13288">
    <property type="entry name" value="DXPR_C"/>
    <property type="match status" value="1"/>
</dbReference>
<name>X1LWG3_9ZZZZ</name>
<evidence type="ECO:0000313" key="11">
    <source>
        <dbReference type="EMBL" id="GAI06775.1"/>
    </source>
</evidence>
<evidence type="ECO:0000256" key="6">
    <source>
        <dbReference type="ARBA" id="ARBA00022723"/>
    </source>
</evidence>
<comment type="cofactor">
    <cofactor evidence="2">
        <name>Mg(2+)</name>
        <dbReference type="ChEBI" id="CHEBI:18420"/>
    </cofactor>
</comment>
<dbReference type="InterPro" id="IPR003821">
    <property type="entry name" value="DXP_reductoisomerase"/>
</dbReference>
<feature type="domain" description="DXP reductoisomerase C-terminal" evidence="10">
    <location>
        <begin position="118"/>
        <end position="212"/>
    </location>
</feature>
<evidence type="ECO:0000256" key="8">
    <source>
        <dbReference type="ARBA" id="ARBA00048543"/>
    </source>
</evidence>
<keyword evidence="7" id="KW-0560">Oxidoreductase</keyword>
<feature type="domain" description="1-deoxy-D-xylulose 5-phosphate reductoisomerase C-terminal" evidence="9">
    <location>
        <begin position="3"/>
        <end position="86"/>
    </location>
</feature>
<keyword evidence="6" id="KW-0479">Metal-binding</keyword>
<feature type="non-terminal residue" evidence="11">
    <location>
        <position position="1"/>
    </location>
</feature>
<dbReference type="EMBL" id="BARV01011345">
    <property type="protein sequence ID" value="GAI06775.1"/>
    <property type="molecule type" value="Genomic_DNA"/>
</dbReference>
<dbReference type="PANTHER" id="PTHR30525">
    <property type="entry name" value="1-DEOXY-D-XYLULOSE 5-PHOSPHATE REDUCTOISOMERASE"/>
    <property type="match status" value="1"/>
</dbReference>
<comment type="pathway">
    <text evidence="3">Isoprenoid biosynthesis; isopentenyl diphosphate biosynthesis via DXP pathway; isopentenyl diphosphate from 1-deoxy-D-xylulose 5-phosphate: step 1/6.</text>
</comment>
<evidence type="ECO:0000256" key="5">
    <source>
        <dbReference type="ARBA" id="ARBA00012366"/>
    </source>
</evidence>
<dbReference type="InterPro" id="IPR013644">
    <property type="entry name" value="DXP_reductoisomerase_C"/>
</dbReference>
<evidence type="ECO:0000259" key="10">
    <source>
        <dbReference type="Pfam" id="PF13288"/>
    </source>
</evidence>
<dbReference type="InterPro" id="IPR036169">
    <property type="entry name" value="DXPR_C_sf"/>
</dbReference>
<protein>
    <recommendedName>
        <fullName evidence="5">1-deoxy-D-xylulose-5-phosphate reductoisomerase</fullName>
        <ecNumber evidence="5">1.1.1.267</ecNumber>
    </recommendedName>
</protein>
<sequence>TIILPIDSEHSAIFQCLKNEPKNNIEKIILTASGGPLYNLTTSALKDVSVEDALNHPNWKMGKKVTIDSATLMNKGLEVIEARWLFGIPTDKIEIIIHPQSYVHSMVQFIDGTTLAQLSEHDMKIPIQFALFYPERVNNNYTRLDLTRISQLTFKKPNFTKFPCIKLAYQALDIGGTMPAVLNGANEIAVNAFLNKQINITDIPIIMVNIFSTRINYLFFIFT</sequence>
<evidence type="ECO:0000259" key="9">
    <source>
        <dbReference type="Pfam" id="PF08436"/>
    </source>
</evidence>
<evidence type="ECO:0000256" key="1">
    <source>
        <dbReference type="ARBA" id="ARBA00001936"/>
    </source>
</evidence>
<comment type="catalytic activity">
    <reaction evidence="8">
        <text>2-C-methyl-D-erythritol 4-phosphate + NADP(+) = 1-deoxy-D-xylulose 5-phosphate + NADPH + H(+)</text>
        <dbReference type="Rhea" id="RHEA:13717"/>
        <dbReference type="ChEBI" id="CHEBI:15378"/>
        <dbReference type="ChEBI" id="CHEBI:57783"/>
        <dbReference type="ChEBI" id="CHEBI:57792"/>
        <dbReference type="ChEBI" id="CHEBI:58262"/>
        <dbReference type="ChEBI" id="CHEBI:58349"/>
        <dbReference type="EC" id="1.1.1.267"/>
    </reaction>
    <physiologicalReaction direction="right-to-left" evidence="8">
        <dbReference type="Rhea" id="RHEA:13719"/>
    </physiologicalReaction>
</comment>
<dbReference type="GO" id="GO:0030145">
    <property type="term" value="F:manganese ion binding"/>
    <property type="evidence" value="ECO:0007669"/>
    <property type="project" value="TreeGrafter"/>
</dbReference>
<dbReference type="UniPathway" id="UPA00056">
    <property type="reaction ID" value="UER00092"/>
</dbReference>
<dbReference type="GO" id="GO:0070402">
    <property type="term" value="F:NADPH binding"/>
    <property type="evidence" value="ECO:0007669"/>
    <property type="project" value="TreeGrafter"/>
</dbReference>
<comment type="similarity">
    <text evidence="4">Belongs to the DXR family.</text>
</comment>
<dbReference type="GO" id="GO:0030604">
    <property type="term" value="F:1-deoxy-D-xylulose-5-phosphate reductoisomerase activity"/>
    <property type="evidence" value="ECO:0007669"/>
    <property type="project" value="UniProtKB-EC"/>
</dbReference>
<dbReference type="InterPro" id="IPR026877">
    <property type="entry name" value="DXPR_C"/>
</dbReference>
<dbReference type="Pfam" id="PF08436">
    <property type="entry name" value="DXP_redisom_C"/>
    <property type="match status" value="1"/>
</dbReference>
<dbReference type="EC" id="1.1.1.267" evidence="5"/>